<dbReference type="GO" id="GO:0000160">
    <property type="term" value="P:phosphorelay signal transduction system"/>
    <property type="evidence" value="ECO:0007669"/>
    <property type="project" value="InterPro"/>
</dbReference>
<evidence type="ECO:0000259" key="3">
    <source>
        <dbReference type="PROSITE" id="PS50110"/>
    </source>
</evidence>
<dbReference type="CDD" id="cd17546">
    <property type="entry name" value="REC_hyHK_CKI1_RcsC-like"/>
    <property type="match status" value="1"/>
</dbReference>
<dbReference type="AlphaFoldDB" id="A0A4R1K8P4"/>
<keyword evidence="1 2" id="KW-0597">Phosphoprotein</keyword>
<gene>
    <name evidence="4" type="ORF">C8D98_1252</name>
</gene>
<comment type="caution">
    <text evidence="4">The sequence shown here is derived from an EMBL/GenBank/DDBJ whole genome shotgun (WGS) entry which is preliminary data.</text>
</comment>
<proteinExistence type="predicted"/>
<feature type="modified residue" description="4-aspartylphosphate" evidence="2">
    <location>
        <position position="60"/>
    </location>
</feature>
<evidence type="ECO:0000256" key="1">
    <source>
        <dbReference type="ARBA" id="ARBA00022553"/>
    </source>
</evidence>
<protein>
    <submittedName>
        <fullName evidence="4">Response regulator receiver domain-containing protein</fullName>
    </submittedName>
</protein>
<dbReference type="InterPro" id="IPR050595">
    <property type="entry name" value="Bact_response_regulator"/>
</dbReference>
<name>A0A4R1K8P4_9BACT</name>
<evidence type="ECO:0000313" key="4">
    <source>
        <dbReference type="EMBL" id="TCK60380.1"/>
    </source>
</evidence>
<dbReference type="InterPro" id="IPR011006">
    <property type="entry name" value="CheY-like_superfamily"/>
</dbReference>
<evidence type="ECO:0000313" key="5">
    <source>
        <dbReference type="Proteomes" id="UP000294614"/>
    </source>
</evidence>
<dbReference type="PANTHER" id="PTHR44591:SF3">
    <property type="entry name" value="RESPONSE REGULATORY DOMAIN-CONTAINING PROTEIN"/>
    <property type="match status" value="1"/>
</dbReference>
<evidence type="ECO:0000256" key="2">
    <source>
        <dbReference type="PROSITE-ProRule" id="PRU00169"/>
    </source>
</evidence>
<dbReference type="PROSITE" id="PS50110">
    <property type="entry name" value="RESPONSE_REGULATORY"/>
    <property type="match status" value="1"/>
</dbReference>
<reference evidence="4 5" key="1">
    <citation type="submission" date="2019-03" db="EMBL/GenBank/DDBJ databases">
        <title>Genomic Encyclopedia of Type Strains, Phase IV (KMG-IV): sequencing the most valuable type-strain genomes for metagenomic binning, comparative biology and taxonomic classification.</title>
        <authorList>
            <person name="Goeker M."/>
        </authorList>
    </citation>
    <scope>NUCLEOTIDE SEQUENCE [LARGE SCALE GENOMIC DNA]</scope>
    <source>
        <strain evidence="4 5">DSM 24984</strain>
    </source>
</reference>
<organism evidence="4 5">
    <name type="scientific">Seleniivibrio woodruffii</name>
    <dbReference type="NCBI Taxonomy" id="1078050"/>
    <lineage>
        <taxon>Bacteria</taxon>
        <taxon>Pseudomonadati</taxon>
        <taxon>Deferribacterota</taxon>
        <taxon>Deferribacteres</taxon>
        <taxon>Deferribacterales</taxon>
        <taxon>Geovibrionaceae</taxon>
        <taxon>Seleniivibrio</taxon>
    </lineage>
</organism>
<dbReference type="RefSeq" id="WP_132873046.1">
    <property type="nucleotide sequence ID" value="NZ_JAJUHT010000007.1"/>
</dbReference>
<accession>A0A4R1K8P4</accession>
<dbReference type="EMBL" id="SMGG01000004">
    <property type="protein sequence ID" value="TCK60380.1"/>
    <property type="molecule type" value="Genomic_DNA"/>
</dbReference>
<dbReference type="SUPFAM" id="SSF52172">
    <property type="entry name" value="CheY-like"/>
    <property type="match status" value="1"/>
</dbReference>
<dbReference type="SMART" id="SM00448">
    <property type="entry name" value="REC"/>
    <property type="match status" value="1"/>
</dbReference>
<dbReference type="InterPro" id="IPR001789">
    <property type="entry name" value="Sig_transdc_resp-reg_receiver"/>
</dbReference>
<dbReference type="Pfam" id="PF00072">
    <property type="entry name" value="Response_reg"/>
    <property type="match status" value="1"/>
</dbReference>
<keyword evidence="5" id="KW-1185">Reference proteome</keyword>
<dbReference type="Gene3D" id="3.40.50.2300">
    <property type="match status" value="1"/>
</dbReference>
<sequence>MDSLEKLKEFKVLYVEDDDITREMASRMISKYFKNIVIAADGREGLEKFSSEAPDIVITDLSMPEMSGFEMISHIRKLNQNVPIIVTTAYRNETECLEDVNAVVFKPVNKKLLLQAISNLYD</sequence>
<feature type="domain" description="Response regulatory" evidence="3">
    <location>
        <begin position="11"/>
        <end position="121"/>
    </location>
</feature>
<dbReference type="PANTHER" id="PTHR44591">
    <property type="entry name" value="STRESS RESPONSE REGULATOR PROTEIN 1"/>
    <property type="match status" value="1"/>
</dbReference>
<dbReference type="OrthoDB" id="9802155at2"/>
<dbReference type="Proteomes" id="UP000294614">
    <property type="component" value="Unassembled WGS sequence"/>
</dbReference>